<dbReference type="GO" id="GO:0015074">
    <property type="term" value="P:DNA integration"/>
    <property type="evidence" value="ECO:0007669"/>
    <property type="project" value="InterPro"/>
</dbReference>
<dbReference type="GO" id="GO:0003676">
    <property type="term" value="F:nucleic acid binding"/>
    <property type="evidence" value="ECO:0007669"/>
    <property type="project" value="InterPro"/>
</dbReference>
<dbReference type="InterPro" id="IPR050951">
    <property type="entry name" value="Retrovirus_Pol_polyprotein"/>
</dbReference>
<feature type="domain" description="Integrase catalytic" evidence="1">
    <location>
        <begin position="1"/>
        <end position="129"/>
    </location>
</feature>
<dbReference type="Pfam" id="PF22938">
    <property type="entry name" value="Integrase_p58_C"/>
    <property type="match status" value="1"/>
</dbReference>
<protein>
    <recommendedName>
        <fullName evidence="1">Integrase catalytic domain-containing protein</fullName>
    </recommendedName>
</protein>
<evidence type="ECO:0000259" key="1">
    <source>
        <dbReference type="PROSITE" id="PS50994"/>
    </source>
</evidence>
<proteinExistence type="predicted"/>
<name>A0A8C1S4H7_CYPCA</name>
<evidence type="ECO:0000313" key="3">
    <source>
        <dbReference type="Proteomes" id="UP000694700"/>
    </source>
</evidence>
<organism evidence="2 3">
    <name type="scientific">Cyprinus carpio</name>
    <name type="common">Common carp</name>
    <dbReference type="NCBI Taxonomy" id="7962"/>
    <lineage>
        <taxon>Eukaryota</taxon>
        <taxon>Metazoa</taxon>
        <taxon>Chordata</taxon>
        <taxon>Craniata</taxon>
        <taxon>Vertebrata</taxon>
        <taxon>Euteleostomi</taxon>
        <taxon>Actinopterygii</taxon>
        <taxon>Neopterygii</taxon>
        <taxon>Teleostei</taxon>
        <taxon>Ostariophysi</taxon>
        <taxon>Cypriniformes</taxon>
        <taxon>Cyprinidae</taxon>
        <taxon>Cyprininae</taxon>
        <taxon>Cyprinus</taxon>
    </lineage>
</organism>
<dbReference type="SUPFAM" id="SSF53098">
    <property type="entry name" value="Ribonuclease H-like"/>
    <property type="match status" value="1"/>
</dbReference>
<dbReference type="InterPro" id="IPR054465">
    <property type="entry name" value="Integrase_p58-like_C"/>
</dbReference>
<dbReference type="Proteomes" id="UP000694700">
    <property type="component" value="Unplaced"/>
</dbReference>
<dbReference type="Pfam" id="PF00665">
    <property type="entry name" value="rve"/>
    <property type="match status" value="1"/>
</dbReference>
<dbReference type="InterPro" id="IPR036397">
    <property type="entry name" value="RNaseH_sf"/>
</dbReference>
<reference evidence="2" key="1">
    <citation type="submission" date="2025-08" db="UniProtKB">
        <authorList>
            <consortium name="Ensembl"/>
        </authorList>
    </citation>
    <scope>IDENTIFICATION</scope>
</reference>
<dbReference type="FunFam" id="3.30.420.10:FF:000032">
    <property type="entry name" value="Retrovirus-related Pol polyprotein from transposon 297-like Protein"/>
    <property type="match status" value="1"/>
</dbReference>
<evidence type="ECO:0000313" key="2">
    <source>
        <dbReference type="Ensembl" id="ENSCCRP00015002482.1"/>
    </source>
</evidence>
<accession>A0A8C1S4H7</accession>
<dbReference type="AlphaFoldDB" id="A0A8C1S4H7"/>
<dbReference type="InterPro" id="IPR012337">
    <property type="entry name" value="RNaseH-like_sf"/>
</dbReference>
<sequence length="266" mass="30158">MCAATRYPEAVPIRTLEAKVVVKELVKFCSTFGLPKIIQSDRGTNFTSHVFRQVLRELGVKHQLSSAYHPESQGALERFHQTLKSMLRAYCLDTGKDWGEGLPLLMFAIRETVQESLGFSPAELVFGHTVRGPLKLSEQLLSKTTSPMSLLDYVSSFRERLHRACEVSKQHLVKTQSKMKAHYDKQSVVRNFQPGEKVLVLLPVPGSALQAKFPGPYVVERKLGETDYVISTPDRKRKTRLCYINMLKDKVGISRVNTKTCMFFVH</sequence>
<dbReference type="InterPro" id="IPR001584">
    <property type="entry name" value="Integrase_cat-core"/>
</dbReference>
<dbReference type="Gene3D" id="3.30.420.10">
    <property type="entry name" value="Ribonuclease H-like superfamily/Ribonuclease H"/>
    <property type="match status" value="1"/>
</dbReference>
<dbReference type="PANTHER" id="PTHR37984">
    <property type="entry name" value="PROTEIN CBG26694"/>
    <property type="match status" value="1"/>
</dbReference>
<dbReference type="PROSITE" id="PS50994">
    <property type="entry name" value="INTEGRASE"/>
    <property type="match status" value="1"/>
</dbReference>
<dbReference type="PANTHER" id="PTHR37984:SF15">
    <property type="entry name" value="INTEGRASE CATALYTIC DOMAIN-CONTAINING PROTEIN"/>
    <property type="match status" value="1"/>
</dbReference>
<dbReference type="Ensembl" id="ENSCCRT00015002617.1">
    <property type="protein sequence ID" value="ENSCCRP00015002482.1"/>
    <property type="gene ID" value="ENSCCRG00015001537.1"/>
</dbReference>